<dbReference type="GO" id="GO:0004672">
    <property type="term" value="F:protein kinase activity"/>
    <property type="evidence" value="ECO:0007669"/>
    <property type="project" value="InterPro"/>
</dbReference>
<feature type="compositionally biased region" description="Low complexity" evidence="2">
    <location>
        <begin position="1714"/>
        <end position="1727"/>
    </location>
</feature>
<feature type="region of interest" description="Disordered" evidence="2">
    <location>
        <begin position="390"/>
        <end position="457"/>
    </location>
</feature>
<dbReference type="InterPro" id="IPR027417">
    <property type="entry name" value="P-loop_NTPase"/>
</dbReference>
<feature type="binding site" evidence="1">
    <location>
        <position position="1934"/>
    </location>
    <ligand>
        <name>ATP</name>
        <dbReference type="ChEBI" id="CHEBI:30616"/>
    </ligand>
</feature>
<feature type="compositionally biased region" description="Gly residues" evidence="2">
    <location>
        <begin position="858"/>
        <end position="869"/>
    </location>
</feature>
<organism evidence="5 6">
    <name type="scientific">Edaphochlamys debaryana</name>
    <dbReference type="NCBI Taxonomy" id="47281"/>
    <lineage>
        <taxon>Eukaryota</taxon>
        <taxon>Viridiplantae</taxon>
        <taxon>Chlorophyta</taxon>
        <taxon>core chlorophytes</taxon>
        <taxon>Chlorophyceae</taxon>
        <taxon>CS clade</taxon>
        <taxon>Chlamydomonadales</taxon>
        <taxon>Chlamydomonadales incertae sedis</taxon>
        <taxon>Edaphochlamys</taxon>
    </lineage>
</organism>
<evidence type="ECO:0000256" key="1">
    <source>
        <dbReference type="PROSITE-ProRule" id="PRU10141"/>
    </source>
</evidence>
<sequence length="2306" mass="236250">MAGLPLAVCALPPNYVRHQLMCAERTRSQKFLQAMDPGQPEDYHQYQAPEAQPYQSFGDGAFIVVRTPGPDDACVVADGALMDAEARGVVGIVARGLLEAFHSAGGDGEGAEWYGLHLEQVCMDYSAATGQAVPCALAQMLKMSGLFAWPGSDESEDPVVTFRDDLPGLYDMTPDELYERILSGDTLQAAAVGGLSEQGEEDEVGWAMQAGAGNAGYHPPGGQAWGPVDARPPPYYPPSPRPTLDPLECTLELTIGPNRRGRVVPLWPEPQAEARGGGSGSNSPAAAPGAATDEQLEPFLDFLPSGLREEVRRCAAGRLEEAASAGDAGGSCRSVPVLMDLWVDAGRDVRLAFSDGSKRTLEGVKVAMQAALSHLASRVLAMSGAAAAERQGAPREAAPGSSVHSAESGDGLGSCGGEDGVSGEGEAGQKRGRTRSGDCGDRPAKRQRDEAAAAAPVPVVSPAEVDRCFGSDNRCCPPGTLHRVSALRDPRSGRVVGLTYRVGRHLPGLAGPLADVLADLAGRGRAWRRGGDEEDLAGSLLLLGRPGSGKTTLLRDIAAHLDSLGLSVVVVDTSNEIAGGDDPPHACIGSARRLMVGRRSQLAAKMIEAVQNHGTEVVIVDEIADSEEVAAARTIAARGVMLVATAHGTGLHSLMANNQLNGLVGGLQPVILGDAKAAETNNGSKTRTERRGQPVFRTMVEVLGGGRLLLRPDVASSVDAILGARPSSQQWQQGLQCSPAGAHALPAGAAPRLSHGQAGRSVGQSAHLAAQRQLGPGGGRRQRAPYHTQYGNRDTYGPDGQGPSQEPPVLQRPGSLLLHRSARPQEAGGSAGGAAEPLPPLEQLRWTEAEEEARSARGGAGGGQRGAGGRPAVLTGATALEGEPASAADSTKPGWTGGTILDWSTFWDTPALQVQPGSSLRLSNLTLLLPPLPEAAQAAPRSLLAHLVAAAGGEGGGSLVLRGVTLVAASCQDLYAFATRVCDVSTWGHTTTLTVEGGVVHYKAGGSMALGLLSGSSTPAAAELEDVRVTCAPVEGGWSAIAEALLSGSAPSPLSPWPCLALAVANWTELRAVLTPEALAASSVAVLVTLTGDVDMTGSGDNAETADWQPPMIPLGLVIALYGRPEAGPQGLPATRFHAAFRRFISAQTGRPSYGRLLMHDLTLTGLPYPAAPFTSDQFLAGWVWAVGVTTPGFPLGFGGALDSFMSAFECVRCAIVLPDAEVQWWSAEAATGSAFGYKLEPFPPTPPPSAPSPMPPMPLAVAPLRLRSMAESCCAPGRSFADVTLVPASVFEGRGGGGPERASTGWRVDAAAAPVWPLAADLGWEEAARVPTGGGLVMAASEAGNPALLASLCNQGAALFVNGGTEPLSPGEPGMRGVTLSNFVATDVTAFLEYDNSGPEGGGCTFGGPLVDSGAGRVFWDLKGRDYRLILNPSGGTLRLRSLVLMGLAPSPPGWMAPLMGLAAPLWYFDFDRLQPGAPRLYVRNVTLLVPRAELELMKRMLATAGVLPDGGPLERAPWRINGRDHVPVLSDPILGGRRRLVQQAGGEDAALSAAAAAAQHRCASSLLRSYAAASQVAWYTNDTIHFARTLHLGWIGEEVVMTSALPYDAPSGYTPGTEPTGPANGRGLGAELEAPCSPAEPAPPSPPQPGSTAAQPGPSTPTPWTSASSPAPAAPSAPAVATAPGGDEAGNATDKGNQLEGGRTSFPRQGGSAAPQPSLPLASAPRVEGDGGGSSAPSGSQQRAPWMIAVAVACAVAGASASVLVMLIIYRRRRTHRSLELGKRPTKSHPGSDDRSCGPRDRGVLSTIQSGSALPIGLSALGSHAYGSPSGNAVDAAHGFGGAWQRPISSRQHSLPLGPLLRTRFRRSSGMEAAIHALRASIDGPPSGDRSSGGGGSKHAEANSVTLTGLLGRGGHGVVYAGTWRGLAVAVKVVVMADEDEDEAGPPPAYARESADKAMTGEHGSGAAGGAQGTLQEAPLTQATARARRGAVLEAAISSTLDHPNLVRAYAYEVRSLQPLSSRKRSDGPGGRSSIDSGAQQLLIVMELCEKGSLKDAMATGSVRSITAAAAAAPSAPEASAAEAVASAAATALALALDVACGLAHLHAQGIVHGDLSPGNILLASRESGDKHAVVSSWSQGTSGELSGAQYAEAAAQSAALAGGWASPVSAKLCDFGLAVRLRPGASHTSGALGGTPAYAAPELAASGRLGRASDVFSLGVVMAELAAGPSAAAALRDAAYAPSSLAPAPPPPVPALLVGNSGEALWELAARCTAAEPRARPAVWQVLDSLMHAIRTGPDRTAA</sequence>
<dbReference type="InterPro" id="IPR049945">
    <property type="entry name" value="AAA_22"/>
</dbReference>
<dbReference type="Gene3D" id="3.30.200.20">
    <property type="entry name" value="Phosphorylase Kinase, domain 1"/>
    <property type="match status" value="1"/>
</dbReference>
<feature type="compositionally biased region" description="Low complexity" evidence="2">
    <location>
        <begin position="1652"/>
        <end position="1686"/>
    </location>
</feature>
<feature type="compositionally biased region" description="Low complexity" evidence="2">
    <location>
        <begin position="742"/>
        <end position="751"/>
    </location>
</feature>
<dbReference type="InterPro" id="IPR000719">
    <property type="entry name" value="Prot_kinase_dom"/>
</dbReference>
<feature type="region of interest" description="Disordered" evidence="2">
    <location>
        <begin position="742"/>
        <end position="811"/>
    </location>
</feature>
<dbReference type="SUPFAM" id="SSF56112">
    <property type="entry name" value="Protein kinase-like (PK-like)"/>
    <property type="match status" value="1"/>
</dbReference>
<feature type="region of interest" description="Disordered" evidence="2">
    <location>
        <begin position="269"/>
        <end position="291"/>
    </location>
</feature>
<dbReference type="InterPro" id="IPR003593">
    <property type="entry name" value="AAA+_ATPase"/>
</dbReference>
<feature type="compositionally biased region" description="Gly residues" evidence="2">
    <location>
        <begin position="410"/>
        <end position="426"/>
    </location>
</feature>
<dbReference type="Pfam" id="PF00069">
    <property type="entry name" value="Pkinase"/>
    <property type="match status" value="1"/>
</dbReference>
<dbReference type="Gene3D" id="3.40.50.300">
    <property type="entry name" value="P-loop containing nucleotide triphosphate hydrolases"/>
    <property type="match status" value="1"/>
</dbReference>
<feature type="region of interest" description="Disordered" evidence="2">
    <location>
        <begin position="1781"/>
        <end position="1804"/>
    </location>
</feature>
<gene>
    <name evidence="5" type="ORF">HYH03_001706</name>
</gene>
<dbReference type="GO" id="GO:0005524">
    <property type="term" value="F:ATP binding"/>
    <property type="evidence" value="ECO:0007669"/>
    <property type="project" value="UniProtKB-UniRule"/>
</dbReference>
<feature type="compositionally biased region" description="Gly residues" evidence="2">
    <location>
        <begin position="1965"/>
        <end position="1974"/>
    </location>
</feature>
<dbReference type="PROSITE" id="PS00107">
    <property type="entry name" value="PROTEIN_KINASE_ATP"/>
    <property type="match status" value="1"/>
</dbReference>
<dbReference type="PROSITE" id="PS50011">
    <property type="entry name" value="PROTEIN_KINASE_DOM"/>
    <property type="match status" value="1"/>
</dbReference>
<feature type="compositionally biased region" description="Pro residues" evidence="2">
    <location>
        <begin position="1640"/>
        <end position="1651"/>
    </location>
</feature>
<feature type="compositionally biased region" description="Low complexity" evidence="2">
    <location>
        <begin position="281"/>
        <end position="291"/>
    </location>
</feature>
<protein>
    <recommendedName>
        <fullName evidence="4">Protein kinase domain-containing protein</fullName>
    </recommendedName>
</protein>
<evidence type="ECO:0000256" key="3">
    <source>
        <dbReference type="SAM" id="Phobius"/>
    </source>
</evidence>
<dbReference type="PROSITE" id="PS00109">
    <property type="entry name" value="PROTEIN_KINASE_TYR"/>
    <property type="match status" value="1"/>
</dbReference>
<dbReference type="GO" id="GO:0016887">
    <property type="term" value="F:ATP hydrolysis activity"/>
    <property type="evidence" value="ECO:0007669"/>
    <property type="project" value="InterPro"/>
</dbReference>
<dbReference type="PANTHER" id="PTHR20953:SF13">
    <property type="entry name" value="EXPRESSED PROTEIN"/>
    <property type="match status" value="1"/>
</dbReference>
<dbReference type="CDD" id="cd00009">
    <property type="entry name" value="AAA"/>
    <property type="match status" value="1"/>
</dbReference>
<feature type="region of interest" description="Disordered" evidence="2">
    <location>
        <begin position="1880"/>
        <end position="1903"/>
    </location>
</feature>
<dbReference type="Proteomes" id="UP000612055">
    <property type="component" value="Unassembled WGS sequence"/>
</dbReference>
<feature type="region of interest" description="Disordered" evidence="2">
    <location>
        <begin position="849"/>
        <end position="872"/>
    </location>
</feature>
<keyword evidence="3" id="KW-0472">Membrane</keyword>
<comment type="caution">
    <text evidence="5">The sequence shown here is derived from an EMBL/GenBank/DDBJ whole genome shotgun (WGS) entry which is preliminary data.</text>
</comment>
<dbReference type="SUPFAM" id="SSF52540">
    <property type="entry name" value="P-loop containing nucleoside triphosphate hydrolases"/>
    <property type="match status" value="1"/>
</dbReference>
<feature type="compositionally biased region" description="Basic and acidic residues" evidence="2">
    <location>
        <begin position="435"/>
        <end position="451"/>
    </location>
</feature>
<feature type="region of interest" description="Disordered" evidence="2">
    <location>
        <begin position="1613"/>
        <end position="1743"/>
    </location>
</feature>
<keyword evidence="1" id="KW-0067">ATP-binding</keyword>
<evidence type="ECO:0000313" key="6">
    <source>
        <dbReference type="Proteomes" id="UP000612055"/>
    </source>
</evidence>
<keyword evidence="3" id="KW-1133">Transmembrane helix</keyword>
<reference evidence="5" key="1">
    <citation type="journal article" date="2020" name="bioRxiv">
        <title>Comparative genomics of Chlamydomonas.</title>
        <authorList>
            <person name="Craig R.J."/>
            <person name="Hasan A.R."/>
            <person name="Ness R.W."/>
            <person name="Keightley P.D."/>
        </authorList>
    </citation>
    <scope>NUCLEOTIDE SEQUENCE</scope>
    <source>
        <strain evidence="5">CCAP 11/70</strain>
    </source>
</reference>
<dbReference type="EMBL" id="JAEHOE010000004">
    <property type="protein sequence ID" value="KAG2500124.1"/>
    <property type="molecule type" value="Genomic_DNA"/>
</dbReference>
<evidence type="ECO:0000313" key="5">
    <source>
        <dbReference type="EMBL" id="KAG2500124.1"/>
    </source>
</evidence>
<keyword evidence="3" id="KW-0812">Transmembrane</keyword>
<accession>A0A836C5R2</accession>
<keyword evidence="6" id="KW-1185">Reference proteome</keyword>
<keyword evidence="1" id="KW-0547">Nucleotide-binding</keyword>
<dbReference type="Gene3D" id="1.10.510.10">
    <property type="entry name" value="Transferase(Phosphotransferase) domain 1"/>
    <property type="match status" value="1"/>
</dbReference>
<evidence type="ECO:0000259" key="4">
    <source>
        <dbReference type="PROSITE" id="PS50011"/>
    </source>
</evidence>
<dbReference type="InterPro" id="IPR017441">
    <property type="entry name" value="Protein_kinase_ATP_BS"/>
</dbReference>
<evidence type="ECO:0000256" key="2">
    <source>
        <dbReference type="SAM" id="MobiDB-lite"/>
    </source>
</evidence>
<feature type="domain" description="Protein kinase" evidence="4">
    <location>
        <begin position="1907"/>
        <end position="2298"/>
    </location>
</feature>
<dbReference type="Pfam" id="PF13401">
    <property type="entry name" value="AAA_22"/>
    <property type="match status" value="1"/>
</dbReference>
<dbReference type="InterPro" id="IPR008266">
    <property type="entry name" value="Tyr_kinase_AS"/>
</dbReference>
<proteinExistence type="predicted"/>
<feature type="compositionally biased region" description="Basic and acidic residues" evidence="2">
    <location>
        <begin position="1792"/>
        <end position="1804"/>
    </location>
</feature>
<dbReference type="InterPro" id="IPR011009">
    <property type="entry name" value="Kinase-like_dom_sf"/>
</dbReference>
<dbReference type="SMART" id="SM00382">
    <property type="entry name" value="AAA"/>
    <property type="match status" value="1"/>
</dbReference>
<dbReference type="PANTHER" id="PTHR20953">
    <property type="entry name" value="KINASE-RELATED"/>
    <property type="match status" value="1"/>
</dbReference>
<name>A0A836C5R2_9CHLO</name>
<feature type="region of interest" description="Disordered" evidence="2">
    <location>
        <begin position="1941"/>
        <end position="1976"/>
    </location>
</feature>
<feature type="transmembrane region" description="Helical" evidence="3">
    <location>
        <begin position="1748"/>
        <end position="1772"/>
    </location>
</feature>